<sequence>MCMCNEKVERKHRELALMLGIHIYSKQEPNHWDDHLPFVVFAINTTYSATLGDTPVFKQYLTYPKSCMESIVNDYVHYNLDQYKQEMIMRMKKAMEQVAKNVEKAKLKSIGLNNGNTRANDSDALRRYGLVRVTLASPIIADELYRRWKDSDIKFSFNSEMFPITFDRIGKRPIVVSLRKAPGEAKYPELAGLLSNFGEVLNVRRKKYEVKAYDSVGRVILRVLMERKYGMSRQAVTRFENPYKDPKGVVKVKGELTTETEMEKALRQGDPLSPWLFENYVDPLLIFELQKDILKRFEREVWRFIWKGKVENLAMNMTTVRIEVEGLGVIDYGKGNGANLDKKQGYVLLNASRKCLGLICVTFETPEDIQVLKDIKLKRNDYEDPLTAFTREAGTSKLIKVPGTLDFSERLITKNWKAQIAPSPEGILWNQLYKMKSEEDTKTVWWGSLRSLTTSCFMTDRHTAENICKDYRATLRLFDISGKNSAMVHDRGSNIVKACHLDCLDSKSRDCIAHGLHNLTTVDGIFQGKYAKSFDIEATMIARFNLRVTDYDEKALSTTKHSELTLNPQMLESHILKLGYEEEEVTASELDVVNDQASVERRNTEQHPKRRKETYINRKKKHTAGQEYTAQKTQKVVPVKELKEFSCKCKLEYKAIDQDAQKAIFNSFWLLGKELSSMESQRMFILNCLTKKPVSRRTTSPSSSRRQNSLCYTLEVN</sequence>
<evidence type="ECO:0000313" key="1">
    <source>
        <dbReference type="EMBL" id="KAK2718287.1"/>
    </source>
</evidence>
<dbReference type="InterPro" id="IPR036397">
    <property type="entry name" value="RNaseH_sf"/>
</dbReference>
<name>A0AA88L619_ARTSF</name>
<organism evidence="1 2">
    <name type="scientific">Artemia franciscana</name>
    <name type="common">Brine shrimp</name>
    <name type="synonym">Artemia sanfranciscana</name>
    <dbReference type="NCBI Taxonomy" id="6661"/>
    <lineage>
        <taxon>Eukaryota</taxon>
        <taxon>Metazoa</taxon>
        <taxon>Ecdysozoa</taxon>
        <taxon>Arthropoda</taxon>
        <taxon>Crustacea</taxon>
        <taxon>Branchiopoda</taxon>
        <taxon>Anostraca</taxon>
        <taxon>Artemiidae</taxon>
        <taxon>Artemia</taxon>
    </lineage>
</organism>
<dbReference type="Gene3D" id="3.30.420.10">
    <property type="entry name" value="Ribonuclease H-like superfamily/Ribonuclease H"/>
    <property type="match status" value="1"/>
</dbReference>
<evidence type="ECO:0000313" key="2">
    <source>
        <dbReference type="Proteomes" id="UP001187531"/>
    </source>
</evidence>
<comment type="caution">
    <text evidence="1">The sequence shown here is derived from an EMBL/GenBank/DDBJ whole genome shotgun (WGS) entry which is preliminary data.</text>
</comment>
<proteinExistence type="predicted"/>
<dbReference type="AlphaFoldDB" id="A0AA88L619"/>
<dbReference type="GO" id="GO:0003676">
    <property type="term" value="F:nucleic acid binding"/>
    <property type="evidence" value="ECO:0007669"/>
    <property type="project" value="InterPro"/>
</dbReference>
<gene>
    <name evidence="1" type="ORF">QYM36_005554</name>
</gene>
<reference evidence="1" key="1">
    <citation type="submission" date="2023-07" db="EMBL/GenBank/DDBJ databases">
        <title>Chromosome-level genome assembly of Artemia franciscana.</title>
        <authorList>
            <person name="Jo E."/>
        </authorList>
    </citation>
    <scope>NUCLEOTIDE SEQUENCE</scope>
    <source>
        <tissue evidence="1">Whole body</tissue>
    </source>
</reference>
<dbReference type="Proteomes" id="UP001187531">
    <property type="component" value="Unassembled WGS sequence"/>
</dbReference>
<keyword evidence="2" id="KW-1185">Reference proteome</keyword>
<dbReference type="EMBL" id="JAVRJZ010000009">
    <property type="protein sequence ID" value="KAK2718287.1"/>
    <property type="molecule type" value="Genomic_DNA"/>
</dbReference>
<feature type="non-terminal residue" evidence="1">
    <location>
        <position position="1"/>
    </location>
</feature>
<protein>
    <submittedName>
        <fullName evidence="1">Uncharacterized protein</fullName>
    </submittedName>
</protein>
<accession>A0AA88L619</accession>